<keyword evidence="3" id="KW-1185">Reference proteome</keyword>
<feature type="transmembrane region" description="Helical" evidence="1">
    <location>
        <begin position="75"/>
        <end position="94"/>
    </location>
</feature>
<name>A0A316DPT6_9BACL</name>
<feature type="transmembrane region" description="Helical" evidence="1">
    <location>
        <begin position="101"/>
        <end position="121"/>
    </location>
</feature>
<accession>A0A316DPT6</accession>
<dbReference type="RefSeq" id="WP_109691314.1">
    <property type="nucleotide sequence ID" value="NZ_QGGL01000027.1"/>
</dbReference>
<reference evidence="2 3" key="1">
    <citation type="submission" date="2018-05" db="EMBL/GenBank/DDBJ databases">
        <title>Genomic Encyclopedia of Type Strains, Phase IV (KMG-IV): sequencing the most valuable type-strain genomes for metagenomic binning, comparative biology and taxonomic classification.</title>
        <authorList>
            <person name="Goeker M."/>
        </authorList>
    </citation>
    <scope>NUCLEOTIDE SEQUENCE [LARGE SCALE GENOMIC DNA]</scope>
    <source>
        <strain evidence="2 3">DSM 18773</strain>
    </source>
</reference>
<evidence type="ECO:0000313" key="2">
    <source>
        <dbReference type="EMBL" id="PWK05115.1"/>
    </source>
</evidence>
<sequence>MQTEIHTREQHLVSLTNSTKKLEPYWQFFLRKLLIMNVGLAIMSAAIVGTFQAHIGASPWDVLHIGLTLHTSLSFGQASQSVGMVVLIFACWMGRKWWPPIGCLINIVMVGFYCDWLSPLIPSQEHWYWGALQFVVAIVVMGFGIGIYIASDLGAGPRDWLMLSIHQKTGLAIRWVRTLIELSAIIGGILLGGPFSVGTILFSLTIGHPTEWGLKWATRVFHPFVQRREWDHETIH</sequence>
<comment type="caution">
    <text evidence="2">The sequence shown here is derived from an EMBL/GenBank/DDBJ whole genome shotgun (WGS) entry which is preliminary data.</text>
</comment>
<dbReference type="PANTHER" id="PTHR40078:SF1">
    <property type="entry name" value="INTEGRAL MEMBRANE PROTEIN"/>
    <property type="match status" value="1"/>
</dbReference>
<dbReference type="EMBL" id="QGGL01000027">
    <property type="protein sequence ID" value="PWK05115.1"/>
    <property type="molecule type" value="Genomic_DNA"/>
</dbReference>
<organism evidence="2 3">
    <name type="scientific">Tumebacillus permanentifrigoris</name>
    <dbReference type="NCBI Taxonomy" id="378543"/>
    <lineage>
        <taxon>Bacteria</taxon>
        <taxon>Bacillati</taxon>
        <taxon>Bacillota</taxon>
        <taxon>Bacilli</taxon>
        <taxon>Bacillales</taxon>
        <taxon>Alicyclobacillaceae</taxon>
        <taxon>Tumebacillus</taxon>
    </lineage>
</organism>
<proteinExistence type="predicted"/>
<keyword evidence="1" id="KW-0812">Transmembrane</keyword>
<dbReference type="Pfam" id="PF19700">
    <property type="entry name" value="DUF6198"/>
    <property type="match status" value="1"/>
</dbReference>
<evidence type="ECO:0000313" key="3">
    <source>
        <dbReference type="Proteomes" id="UP000245634"/>
    </source>
</evidence>
<dbReference type="AlphaFoldDB" id="A0A316DPT6"/>
<feature type="transmembrane region" description="Helical" evidence="1">
    <location>
        <begin position="127"/>
        <end position="150"/>
    </location>
</feature>
<feature type="transmembrane region" description="Helical" evidence="1">
    <location>
        <begin position="182"/>
        <end position="206"/>
    </location>
</feature>
<dbReference type="InterPro" id="IPR038750">
    <property type="entry name" value="YczE/YyaS-like"/>
</dbReference>
<gene>
    <name evidence="2" type="ORF">C7459_12747</name>
</gene>
<dbReference type="PANTHER" id="PTHR40078">
    <property type="entry name" value="INTEGRAL MEMBRANE PROTEIN-RELATED"/>
    <property type="match status" value="1"/>
</dbReference>
<keyword evidence="1" id="KW-0472">Membrane</keyword>
<evidence type="ECO:0008006" key="4">
    <source>
        <dbReference type="Google" id="ProtNLM"/>
    </source>
</evidence>
<protein>
    <recommendedName>
        <fullName evidence="4">Membrane protein YczE</fullName>
    </recommendedName>
</protein>
<evidence type="ECO:0000256" key="1">
    <source>
        <dbReference type="SAM" id="Phobius"/>
    </source>
</evidence>
<dbReference type="Proteomes" id="UP000245634">
    <property type="component" value="Unassembled WGS sequence"/>
</dbReference>
<dbReference type="OrthoDB" id="1902994at2"/>
<feature type="transmembrane region" description="Helical" evidence="1">
    <location>
        <begin position="33"/>
        <end position="55"/>
    </location>
</feature>
<keyword evidence="1" id="KW-1133">Transmembrane helix</keyword>